<sequence length="192" mass="20870">MPGDALTAPFDRRLVALSRFLSRHLRHAPDRIGITLDHAGWTGIGPLLDAAAREGLPATRADLARVVAGNDKRRFAVEGDRIRAQQGHSVPVDLGLEPLTPPPYLFHGTRPAALAAIRAEGLRPMTRHHVHLSADRETARRVGARRGRPVVLTVRAGQLYEDGAAFLRSGNGVWLTAHVPPQYLYLPGPHVG</sequence>
<evidence type="ECO:0000256" key="1">
    <source>
        <dbReference type="ARBA" id="ARBA00009836"/>
    </source>
</evidence>
<evidence type="ECO:0000313" key="7">
    <source>
        <dbReference type="Proteomes" id="UP001183607"/>
    </source>
</evidence>
<comment type="caution">
    <text evidence="6">The sequence shown here is derived from an EMBL/GenBank/DDBJ whole genome shotgun (WGS) entry which is preliminary data.</text>
</comment>
<comment type="function">
    <text evidence="4 5">Removes the 2'-phosphate from RNA via an intermediate in which the phosphate is ADP-ribosylated by NAD followed by a presumed transesterification to release the RNA and generate ADP-ribose 1''-2''-cyclic phosphate (APPR&gt;P). May function as an ADP-ribosylase.</text>
</comment>
<gene>
    <name evidence="5" type="primary">kptA</name>
    <name evidence="6" type="ORF">RM574_23055</name>
</gene>
<dbReference type="InterPro" id="IPR042080">
    <property type="entry name" value="RNA_2'-PTrans_N"/>
</dbReference>
<keyword evidence="3 5" id="KW-0520">NAD</keyword>
<dbReference type="Pfam" id="PF01885">
    <property type="entry name" value="PTS_2-RNA"/>
    <property type="match status" value="1"/>
</dbReference>
<dbReference type="RefSeq" id="WP_093854353.1">
    <property type="nucleotide sequence ID" value="NZ_JAVRER010000043.1"/>
</dbReference>
<dbReference type="GO" id="GO:0016772">
    <property type="term" value="F:transferase activity, transferring phosphorus-containing groups"/>
    <property type="evidence" value="ECO:0007669"/>
    <property type="project" value="UniProtKB-UniRule"/>
</dbReference>
<evidence type="ECO:0000256" key="4">
    <source>
        <dbReference type="ARBA" id="ARBA00025212"/>
    </source>
</evidence>
<dbReference type="PANTHER" id="PTHR12684:SF2">
    <property type="entry name" value="TRNA 2'-PHOSPHOTRANSFERASE 1"/>
    <property type="match status" value="1"/>
</dbReference>
<organism evidence="6 7">
    <name type="scientific">Streptomyces evansiae</name>
    <dbReference type="NCBI Taxonomy" id="3075535"/>
    <lineage>
        <taxon>Bacteria</taxon>
        <taxon>Bacillati</taxon>
        <taxon>Actinomycetota</taxon>
        <taxon>Actinomycetes</taxon>
        <taxon>Kitasatosporales</taxon>
        <taxon>Streptomycetaceae</taxon>
        <taxon>Streptomyces</taxon>
    </lineage>
</organism>
<proteinExistence type="inferred from homology"/>
<dbReference type="HAMAP" id="MF_00299">
    <property type="entry name" value="KptA"/>
    <property type="match status" value="1"/>
</dbReference>
<dbReference type="Gene3D" id="1.10.10.970">
    <property type="entry name" value="RNA 2'-phosphotransferase, Tpt1/KptA family, N-terminal domain"/>
    <property type="match status" value="1"/>
</dbReference>
<name>A0ABD5EAI2_9ACTN</name>
<evidence type="ECO:0000313" key="6">
    <source>
        <dbReference type="EMBL" id="MDT0418368.1"/>
    </source>
</evidence>
<dbReference type="NCBIfam" id="NF002014">
    <property type="entry name" value="PRK00819.1-4"/>
    <property type="match status" value="1"/>
</dbReference>
<dbReference type="SUPFAM" id="SSF56399">
    <property type="entry name" value="ADP-ribosylation"/>
    <property type="match status" value="1"/>
</dbReference>
<dbReference type="PANTHER" id="PTHR12684">
    <property type="entry name" value="PUTATIVE PHOSPHOTRANSFERASE"/>
    <property type="match status" value="1"/>
</dbReference>
<keyword evidence="2 5" id="KW-0808">Transferase</keyword>
<dbReference type="InterPro" id="IPR002745">
    <property type="entry name" value="Ptrans_KptA/Tpt1"/>
</dbReference>
<dbReference type="EMBL" id="JAVRER010000043">
    <property type="protein sequence ID" value="MDT0418368.1"/>
    <property type="molecule type" value="Genomic_DNA"/>
</dbReference>
<evidence type="ECO:0000256" key="3">
    <source>
        <dbReference type="ARBA" id="ARBA00023027"/>
    </source>
</evidence>
<dbReference type="EC" id="2.7.1.-" evidence="5"/>
<dbReference type="AlphaFoldDB" id="A0ABD5EAI2"/>
<dbReference type="Proteomes" id="UP001183607">
    <property type="component" value="Unassembled WGS sequence"/>
</dbReference>
<evidence type="ECO:0000256" key="2">
    <source>
        <dbReference type="ARBA" id="ARBA00022679"/>
    </source>
</evidence>
<evidence type="ECO:0000256" key="5">
    <source>
        <dbReference type="HAMAP-Rule" id="MF_00299"/>
    </source>
</evidence>
<dbReference type="GO" id="GO:0006388">
    <property type="term" value="P:tRNA splicing, via endonucleolytic cleavage and ligation"/>
    <property type="evidence" value="ECO:0007669"/>
    <property type="project" value="UniProtKB-UniRule"/>
</dbReference>
<dbReference type="InterPro" id="IPR022928">
    <property type="entry name" value="RNA_2'-PTrans_KptA"/>
</dbReference>
<protein>
    <recommendedName>
        <fullName evidence="5">Probable RNA 2'-phosphotransferase</fullName>
        <ecNumber evidence="5">2.7.1.-</ecNumber>
    </recommendedName>
</protein>
<accession>A0ABD5EAI2</accession>
<dbReference type="Gene3D" id="3.20.170.30">
    <property type="match status" value="1"/>
</dbReference>
<dbReference type="InterPro" id="IPR042081">
    <property type="entry name" value="RNA_2'-PTrans_C"/>
</dbReference>
<reference evidence="7" key="1">
    <citation type="submission" date="2023-07" db="EMBL/GenBank/DDBJ databases">
        <title>30 novel species of actinomycetes from the DSMZ collection.</title>
        <authorList>
            <person name="Nouioui I."/>
        </authorList>
    </citation>
    <scope>NUCLEOTIDE SEQUENCE [LARGE SCALE GENOMIC DNA]</scope>
    <source>
        <strain evidence="7">DSM 41982</strain>
    </source>
</reference>
<comment type="similarity">
    <text evidence="1 5">Belongs to the KptA/TPT1 family.</text>
</comment>